<dbReference type="SMART" id="SM00367">
    <property type="entry name" value="LRR_CC"/>
    <property type="match status" value="2"/>
</dbReference>
<organism evidence="2 3">
    <name type="scientific">Entomortierella parvispora</name>
    <dbReference type="NCBI Taxonomy" id="205924"/>
    <lineage>
        <taxon>Eukaryota</taxon>
        <taxon>Fungi</taxon>
        <taxon>Fungi incertae sedis</taxon>
        <taxon>Mucoromycota</taxon>
        <taxon>Mortierellomycotina</taxon>
        <taxon>Mortierellomycetes</taxon>
        <taxon>Mortierellales</taxon>
        <taxon>Mortierellaceae</taxon>
        <taxon>Entomortierella</taxon>
    </lineage>
</organism>
<dbReference type="Gene3D" id="3.80.10.10">
    <property type="entry name" value="Ribonuclease Inhibitor"/>
    <property type="match status" value="2"/>
</dbReference>
<gene>
    <name evidence="2" type="ORF">EMPS_11049</name>
</gene>
<reference evidence="2" key="1">
    <citation type="submission" date="2021-11" db="EMBL/GenBank/DDBJ databases">
        <authorList>
            <person name="Herlambang A."/>
            <person name="Guo Y."/>
            <person name="Takashima Y."/>
            <person name="Nishizawa T."/>
        </authorList>
    </citation>
    <scope>NUCLEOTIDE SEQUENCE</scope>
    <source>
        <strain evidence="2">E1425</strain>
    </source>
</reference>
<dbReference type="PANTHER" id="PTHR16134:SF119">
    <property type="entry name" value="AT02038P-RELATED"/>
    <property type="match status" value="1"/>
</dbReference>
<feature type="region of interest" description="Disordered" evidence="1">
    <location>
        <begin position="216"/>
        <end position="239"/>
    </location>
</feature>
<feature type="compositionally biased region" description="Polar residues" evidence="1">
    <location>
        <begin position="217"/>
        <end position="233"/>
    </location>
</feature>
<dbReference type="InterPro" id="IPR006553">
    <property type="entry name" value="Leu-rich_rpt_Cys-con_subtyp"/>
</dbReference>
<dbReference type="EMBL" id="BQFW01000015">
    <property type="protein sequence ID" value="GJJ78690.1"/>
    <property type="molecule type" value="Genomic_DNA"/>
</dbReference>
<comment type="caution">
    <text evidence="2">The sequence shown here is derived from an EMBL/GenBank/DDBJ whole genome shotgun (WGS) entry which is preliminary data.</text>
</comment>
<evidence type="ECO:0000313" key="3">
    <source>
        <dbReference type="Proteomes" id="UP000827284"/>
    </source>
</evidence>
<evidence type="ECO:0008006" key="4">
    <source>
        <dbReference type="Google" id="ProtNLM"/>
    </source>
</evidence>
<dbReference type="PANTHER" id="PTHR16134">
    <property type="entry name" value="F-BOX/TPR REPEAT PROTEIN POF3"/>
    <property type="match status" value="1"/>
</dbReference>
<proteinExistence type="predicted"/>
<evidence type="ECO:0000256" key="1">
    <source>
        <dbReference type="SAM" id="MobiDB-lite"/>
    </source>
</evidence>
<dbReference type="SUPFAM" id="SSF52047">
    <property type="entry name" value="RNI-like"/>
    <property type="match status" value="1"/>
</dbReference>
<sequence length="836" mass="93142">MTLSLQPHAASPRHDAVLIPELAYQIQLQLNQRDLSLASQVCRAWHEAWAPFLYYAVQYRGGQQSSMLQQQAHFQGTTKDPPQSHRSTYSGSVHHHQPHHMHLRHPHQETRQPWVPSFIDFKKYGHWIKSIEASNLFVFQGTDATPRRTGAVRTGDESPFSVQDHLSQIQTCNSLSLTRLEITKTVLSLERLDRLLSALPTLKSFHFEVMNKPELASGSTHGSTSSRISNGAHSTSPSRRTLLSRTQQIGLQGLEPEVVRLIARRLCMGLETLGLAFELPSRISLPAFEELFDRCGSTLKSLSLTKVEICERNYEENVAFSVATVDFLSGLLESTSLSPSLPTPPSSSSSSTIIPASSSSSLYSMASSSTSLFPMSPRSLYSIFSNSPSEQIALESLTMNFCAVPDRTCEWVLKRAPELLELHIHDSRHVGPGIVGSILRYSPLLESLSLSSAPNIGRQSLARLFERLDKSTDMLSATSSGPSNSLSTATAAVGAASSATAQDQYPGLRLKKIRLAYLRGLDNSVMTTLATHQGSTLQRLSVQWCPDITDEGIVPIFRHCSQLQELSLSLSKLTPDIFKDSGDELMNNHGPSEWACQKTLERLEIGGQMFLHRLQLSNLYLQPQLYHHLSPNPHRHARTASQSFTRNMSWSPRYNRSISSLSSFRDIGIINNNGSGQSNVLQDTYSLAHHEGYPMYHLHQRYDEIGDPFGSLKTRLASLPRLYHLGVSTKGVEHLIRKGFGPHSPIQSLALLGQQGRKWTLEEVKDLLEHMPRLRKLYCEKETILSAKAELMQGPPKSPSFSIPVNLHEQKLAQDMVELLRKHRVEVVQSAMVQAA</sequence>
<evidence type="ECO:0000313" key="2">
    <source>
        <dbReference type="EMBL" id="GJJ78690.1"/>
    </source>
</evidence>
<name>A0A9P3HKZ5_9FUNG</name>
<dbReference type="SUPFAM" id="SSF81383">
    <property type="entry name" value="F-box domain"/>
    <property type="match status" value="1"/>
</dbReference>
<feature type="region of interest" description="Disordered" evidence="1">
    <location>
        <begin position="68"/>
        <end position="99"/>
    </location>
</feature>
<feature type="compositionally biased region" description="Polar residues" evidence="1">
    <location>
        <begin position="68"/>
        <end position="91"/>
    </location>
</feature>
<accession>A0A9P3HKZ5</accession>
<dbReference type="OrthoDB" id="550575at2759"/>
<keyword evidence="3" id="KW-1185">Reference proteome</keyword>
<dbReference type="Proteomes" id="UP000827284">
    <property type="component" value="Unassembled WGS sequence"/>
</dbReference>
<dbReference type="InterPro" id="IPR036047">
    <property type="entry name" value="F-box-like_dom_sf"/>
</dbReference>
<dbReference type="AlphaFoldDB" id="A0A9P3HKZ5"/>
<reference evidence="2" key="2">
    <citation type="journal article" date="2022" name="Microbiol. Resour. Announc.">
        <title>Whole-Genome Sequence of Entomortierella parvispora E1425, a Mucoromycotan Fungus Associated with Burkholderiaceae-Related Endosymbiotic Bacteria.</title>
        <authorList>
            <person name="Herlambang A."/>
            <person name="Guo Y."/>
            <person name="Takashima Y."/>
            <person name="Narisawa K."/>
            <person name="Ohta H."/>
            <person name="Nishizawa T."/>
        </authorList>
    </citation>
    <scope>NUCLEOTIDE SEQUENCE</scope>
    <source>
        <strain evidence="2">E1425</strain>
    </source>
</reference>
<protein>
    <recommendedName>
        <fullName evidence="4">F-box domain-containing protein</fullName>
    </recommendedName>
</protein>
<dbReference type="InterPro" id="IPR032675">
    <property type="entry name" value="LRR_dom_sf"/>
</dbReference>